<evidence type="ECO:0000313" key="1">
    <source>
        <dbReference type="EMBL" id="QGR03320.1"/>
    </source>
</evidence>
<name>A0AAE6QCZ4_EHRRU</name>
<dbReference type="EMBL" id="CP033455">
    <property type="protein sequence ID" value="QGR03320.1"/>
    <property type="molecule type" value="Genomic_DNA"/>
</dbReference>
<dbReference type="Proteomes" id="UP000422822">
    <property type="component" value="Chromosome"/>
</dbReference>
<dbReference type="RefSeq" id="WP_158406496.1">
    <property type="nucleotide sequence ID" value="NZ_CP033454.1"/>
</dbReference>
<evidence type="ECO:0000313" key="2">
    <source>
        <dbReference type="Proteomes" id="UP000422822"/>
    </source>
</evidence>
<protein>
    <submittedName>
        <fullName evidence="1">Uncharacterized protein</fullName>
    </submittedName>
</protein>
<proteinExistence type="predicted"/>
<accession>A0AAE6QCZ4</accession>
<keyword evidence="2" id="KW-1185">Reference proteome</keyword>
<organism evidence="1 2">
    <name type="scientific">Ehrlichia ruminantium</name>
    <name type="common">heartwater rickettsia</name>
    <name type="synonym">Cowdria ruminantium</name>
    <dbReference type="NCBI Taxonomy" id="779"/>
    <lineage>
        <taxon>Bacteria</taxon>
        <taxon>Pseudomonadati</taxon>
        <taxon>Pseudomonadota</taxon>
        <taxon>Alphaproteobacteria</taxon>
        <taxon>Rickettsiales</taxon>
        <taxon>Anaplasmataceae</taxon>
        <taxon>Ehrlichia</taxon>
    </lineage>
</organism>
<sequence length="197" mass="22367">MILSTSSQNKINEGYLSNLGNKIDDLCNTSPDIKHRFNYRLEEQNIQSINYTFSMPCQNNIENSKDLDLNNMTCSQSPKYQISSAILVDASSQPQLTHQDIQNTADTDHITDQEQSETDENSIIYQQDEISYKVAYNLLLNLVNNDIKLLKEVLLVAESLVQEGVLVAPESKVKKHVAKAILSKVQQYRKNSNSRSR</sequence>
<dbReference type="AlphaFoldDB" id="A0AAE6QCZ4"/>
<gene>
    <name evidence="1" type="ORF">EDL80_01775</name>
</gene>
<reference evidence="1 2" key="1">
    <citation type="submission" date="2018-10" db="EMBL/GenBank/DDBJ databases">
        <title>Propagation and draft genome sequences of three atypical Erhlichia ruminantium isolates.</title>
        <authorList>
            <person name="Liebenberg J."/>
            <person name="Steyn H."/>
            <person name="Josemans A."/>
            <person name="Zweygarth E."/>
        </authorList>
    </citation>
    <scope>NUCLEOTIDE SEQUENCE [LARGE SCALE GENOMIC DNA]</scope>
    <source>
        <strain evidence="1 2">Omatjenne</strain>
    </source>
</reference>